<gene>
    <name evidence="1" type="ORF">DWV76_00390</name>
</gene>
<sequence length="269" mass="30509">MNTNVILSKDSSPSDIERYFRGVLALDQQDKVFSVNLDDVWQLVYSEKSKAVRALKANFIENVDFIVIAQNGEKGRPVDFYYLTSACLEYFVARKVRPVFEVYRRVFHHAVAQVQQQPSLQEQIQANLTFADWAIKTLNINEASKLGWAKKISDKFGLAAELPDAVNAGTEKPITHAATDLLKSHNVGISAQAFNRMLELKGVVKHATRPGKRGKVHSWYVITPAFDKYGQNQQDPKFQQQTQIRWYDATFMELLTIVGLNSQTSLNLN</sequence>
<dbReference type="RefSeq" id="WP_118062963.1">
    <property type="nucleotide sequence ID" value="NZ_QSAG01000001.1"/>
</dbReference>
<dbReference type="AlphaFoldDB" id="A0AA92U0M2"/>
<evidence type="ECO:0000313" key="1">
    <source>
        <dbReference type="EMBL" id="RGW45010.1"/>
    </source>
</evidence>
<comment type="caution">
    <text evidence="1">The sequence shown here is derived from an EMBL/GenBank/DDBJ whole genome shotgun (WGS) entry which is preliminary data.</text>
</comment>
<name>A0AA92U0M2_9BACT</name>
<proteinExistence type="predicted"/>
<dbReference type="EMBL" id="QSAG01000001">
    <property type="protein sequence ID" value="RGW45010.1"/>
    <property type="molecule type" value="Genomic_DNA"/>
</dbReference>
<dbReference type="Proteomes" id="UP000283785">
    <property type="component" value="Unassembled WGS sequence"/>
</dbReference>
<organism evidence="1 2">
    <name type="scientific">Segatella copri</name>
    <dbReference type="NCBI Taxonomy" id="165179"/>
    <lineage>
        <taxon>Bacteria</taxon>
        <taxon>Pseudomonadati</taxon>
        <taxon>Bacteroidota</taxon>
        <taxon>Bacteroidia</taxon>
        <taxon>Bacteroidales</taxon>
        <taxon>Prevotellaceae</taxon>
        <taxon>Segatella</taxon>
    </lineage>
</organism>
<reference evidence="1 2" key="1">
    <citation type="submission" date="2018-08" db="EMBL/GenBank/DDBJ databases">
        <title>A genome reference for cultivated species of the human gut microbiota.</title>
        <authorList>
            <person name="Zou Y."/>
            <person name="Xue W."/>
            <person name="Luo G."/>
        </authorList>
    </citation>
    <scope>NUCLEOTIDE SEQUENCE [LARGE SCALE GENOMIC DNA]</scope>
    <source>
        <strain evidence="1 2">AF12-50</strain>
    </source>
</reference>
<protein>
    <submittedName>
        <fullName evidence="1">Uncharacterized protein</fullName>
    </submittedName>
</protein>
<accession>A0AA92U0M2</accession>
<evidence type="ECO:0000313" key="2">
    <source>
        <dbReference type="Proteomes" id="UP000283785"/>
    </source>
</evidence>